<name>A0A3S0ZT75_ELYCH</name>
<evidence type="ECO:0000313" key="2">
    <source>
        <dbReference type="Proteomes" id="UP000271974"/>
    </source>
</evidence>
<feature type="non-terminal residue" evidence="1">
    <location>
        <position position="1"/>
    </location>
</feature>
<feature type="non-terminal residue" evidence="1">
    <location>
        <position position="187"/>
    </location>
</feature>
<organism evidence="1 2">
    <name type="scientific">Elysia chlorotica</name>
    <name type="common">Eastern emerald elysia</name>
    <name type="synonym">Sea slug</name>
    <dbReference type="NCBI Taxonomy" id="188477"/>
    <lineage>
        <taxon>Eukaryota</taxon>
        <taxon>Metazoa</taxon>
        <taxon>Spiralia</taxon>
        <taxon>Lophotrochozoa</taxon>
        <taxon>Mollusca</taxon>
        <taxon>Gastropoda</taxon>
        <taxon>Heterobranchia</taxon>
        <taxon>Euthyneura</taxon>
        <taxon>Panpulmonata</taxon>
        <taxon>Sacoglossa</taxon>
        <taxon>Placobranchoidea</taxon>
        <taxon>Plakobranchidae</taxon>
        <taxon>Elysia</taxon>
    </lineage>
</organism>
<dbReference type="AlphaFoldDB" id="A0A3S0ZT75"/>
<accession>A0A3S0ZT75</accession>
<dbReference type="EMBL" id="RQTK01000807">
    <property type="protein sequence ID" value="RUS74702.1"/>
    <property type="molecule type" value="Genomic_DNA"/>
</dbReference>
<gene>
    <name evidence="1" type="ORF">EGW08_017532</name>
</gene>
<evidence type="ECO:0000313" key="1">
    <source>
        <dbReference type="EMBL" id="RUS74702.1"/>
    </source>
</evidence>
<reference evidence="1 2" key="1">
    <citation type="submission" date="2019-01" db="EMBL/GenBank/DDBJ databases">
        <title>A draft genome assembly of the solar-powered sea slug Elysia chlorotica.</title>
        <authorList>
            <person name="Cai H."/>
            <person name="Li Q."/>
            <person name="Fang X."/>
            <person name="Li J."/>
            <person name="Curtis N.E."/>
            <person name="Altenburger A."/>
            <person name="Shibata T."/>
            <person name="Feng M."/>
            <person name="Maeda T."/>
            <person name="Schwartz J.A."/>
            <person name="Shigenobu S."/>
            <person name="Lundholm N."/>
            <person name="Nishiyama T."/>
            <person name="Yang H."/>
            <person name="Hasebe M."/>
            <person name="Li S."/>
            <person name="Pierce S.K."/>
            <person name="Wang J."/>
        </authorList>
    </citation>
    <scope>NUCLEOTIDE SEQUENCE [LARGE SCALE GENOMIC DNA]</scope>
    <source>
        <strain evidence="1">EC2010</strain>
        <tissue evidence="1">Whole organism of an adult</tissue>
    </source>
</reference>
<sequence>LEHWESLLLGPGGHHLPHGLPTGLFQGRPQVLSARVLVLVPRQVDVHAFTEILTIPAIQVVGDKQQKSSHRTLTKNTMSSTSKITKSFSIIIVDKLSPHVVFRETVVDTEVLNPRCKAFVQPQVTHVLHVPPQTSTYHCHEVAEPLMGQLVAHHEGHPLLAAGRRVLRVDQQGRLAVRDQTPVLHST</sequence>
<comment type="caution">
    <text evidence="1">The sequence shown here is derived from an EMBL/GenBank/DDBJ whole genome shotgun (WGS) entry which is preliminary data.</text>
</comment>
<dbReference type="Proteomes" id="UP000271974">
    <property type="component" value="Unassembled WGS sequence"/>
</dbReference>
<keyword evidence="2" id="KW-1185">Reference proteome</keyword>
<protein>
    <submittedName>
        <fullName evidence="1">Uncharacterized protein</fullName>
    </submittedName>
</protein>
<proteinExistence type="predicted"/>